<organism evidence="3 4">
    <name type="scientific">Proteus phage pPM_01</name>
    <dbReference type="NCBI Taxonomy" id="1567485"/>
    <lineage>
        <taxon>Viruses</taxon>
        <taxon>Duplodnaviria</taxon>
        <taxon>Heunggongvirae</taxon>
        <taxon>Uroviricota</taxon>
        <taxon>Caudoviricetes</taxon>
        <taxon>Casjensviridae</taxon>
        <taxon>Lavrentievavirus</taxon>
        <taxon>Lavrentievavirus pPM01</taxon>
    </lineage>
</organism>
<dbReference type="RefSeq" id="YP_009199655.1">
    <property type="nucleotide sequence ID" value="NC_028812.1"/>
</dbReference>
<feature type="compositionally biased region" description="Basic and acidic residues" evidence="1">
    <location>
        <begin position="1255"/>
        <end position="1274"/>
    </location>
</feature>
<gene>
    <name evidence="3" type="ORF">pPM01_0042</name>
</gene>
<protein>
    <submittedName>
        <fullName evidence="3">Putative tail assembly protein</fullName>
    </submittedName>
</protein>
<feature type="region of interest" description="Disordered" evidence="1">
    <location>
        <begin position="1171"/>
        <end position="1274"/>
    </location>
</feature>
<sequence length="1274" mass="141238">MGKFKKSTAGYSYYMGLHMGIGRGPIDELMEIEVGGRTAWSGSVKESSFFRIRAENLFGGKKAEGGIEGGFELYMGDKDQVVSDKLKSMLGGGSQPEFRGVATGYFDGLVSAMNPYPKAWRFKIRRILKGWDGGVWYPEKAVIELTGHDDEGKEYPIKAMNPAHVIYECMTNRDWGRGISRDLLFDSEFRKVADTLFEEGFGICIAWRRQDTLESFIQNILNHISGVLYVDKFTGTFKLKLLRNDYDADNLPVYGFESGLLQIEEATNGAIHGLMNECVVKWFNPIVGKESQVRAQNLALIQTSGAIKSDTFTYEGVPTAKLATILAERDLRVASTNVRRFTLVCDRRAWRVQPGDVLKISDPKTRGLESVIVRVADTEESKQSDGQIRLSCVQDTFSFDLNTFTGVQDPSFPKPNLNPVPARRLVYEATYAELSSLFPLGEFEAIKPSFGYLRAQAEKGSPVTMAFEIHVQNPATGKYEKTGAGDFTALFELPVDLGYLDRYIRMKDPVDEDLIEVGDVFYVNQEIIMIQSIEEDGLVEIRRGVYDTVPHQHPAGSVVWDMVQGGGLDLTTRQAGETLSVKILPWTLSGGVLDESNVSEDELTFNYRFYRPYAPGKVELTSVENTEPKPWFNGHVLRADVGDAEVPDALTITWAHRDRPMQQDKPIYHEQDSIGPEPGTTYRISILNAKGEVIRRENGITGTQFVYTYGQASLDLNVEASAIDPVAGYLRLESMRDGFESWQNYLIPITVFKKPPQMAYVSFLNQSVAQASDKIDPEDKDGETAVDAKAMVSFVNQSVAQESEELSSGGGGLPDGVNVSYVRQPVSQQGKLVPIVDSQLFEFPYLMLLRHGFDPSASQFFATVARPSDRVTDGYDLFEKEKNDTEYVNQGAQPWTPWGILSESISYLDNEIILDATSDSDGVPTEDAMPGDVIFVGAEAMVIRGIDGKRITVGRGCVDTIPAIHGKGQVVWFVDKQIASGQRKYHTGQTCVVAVRPHSLAAEIQPKDVVNKQLEVKLRADRPYPPGFLLGNGEHFFKGWDALADNFDYYDPQGKDLVMTWAHRNRVRQGETVLDHLDVGQQRPSDVMYRVWIGKRYTPRYSNRTVIITMGTYYTRDAGMTIKAEDLHAFGRRVGILTESTGYVYVSITVSAVDENELSSWQGYNTQCKVPSIPAKRDVDPNPGRPDPGTGGGGSDGGGSDGGGTNPGNPDPGQPDRPNPDPDPGNPDPEPNPGNPDPDPVEPPPPLVVAGWSNKWDHDWAERLPDQDVKEDTE</sequence>
<dbReference type="GeneID" id="26626766"/>
<proteinExistence type="predicted"/>
<feature type="domain" description="Tip attachment protein J" evidence="2">
    <location>
        <begin position="210"/>
        <end position="375"/>
    </location>
</feature>
<name>A0A0B4SK05_9CAUD</name>
<evidence type="ECO:0000313" key="4">
    <source>
        <dbReference type="Proteomes" id="UP000031807"/>
    </source>
</evidence>
<dbReference type="Pfam" id="PF13550">
    <property type="entry name" value="Phage-tail_3"/>
    <property type="match status" value="1"/>
</dbReference>
<evidence type="ECO:0000259" key="2">
    <source>
        <dbReference type="Pfam" id="PF13550"/>
    </source>
</evidence>
<dbReference type="KEGG" id="vg:26626766"/>
<feature type="compositionally biased region" description="Pro residues" evidence="1">
    <location>
        <begin position="1209"/>
        <end position="1247"/>
    </location>
</feature>
<keyword evidence="4" id="KW-1185">Reference proteome</keyword>
<feature type="compositionally biased region" description="Gly residues" evidence="1">
    <location>
        <begin position="1189"/>
        <end position="1206"/>
    </location>
</feature>
<dbReference type="Proteomes" id="UP000031807">
    <property type="component" value="Segment"/>
</dbReference>
<dbReference type="InterPro" id="IPR032876">
    <property type="entry name" value="J_dom"/>
</dbReference>
<evidence type="ECO:0000256" key="1">
    <source>
        <dbReference type="SAM" id="MobiDB-lite"/>
    </source>
</evidence>
<dbReference type="EMBL" id="KP063118">
    <property type="protein sequence ID" value="AJA41291.1"/>
    <property type="molecule type" value="Genomic_DNA"/>
</dbReference>
<evidence type="ECO:0000313" key="3">
    <source>
        <dbReference type="EMBL" id="AJA41291.1"/>
    </source>
</evidence>
<reference evidence="3 4" key="1">
    <citation type="submission" date="2014-10" db="EMBL/GenBank/DDBJ databases">
        <title>Characterization of phage pPM_01 specific to Proteus mirabilis.</title>
        <authorList>
            <person name="Wirjon I.A."/>
            <person name="Mat Arip Y."/>
        </authorList>
    </citation>
    <scope>NUCLEOTIDE SEQUENCE [LARGE SCALE GENOMIC DNA]</scope>
</reference>
<accession>A0A0B4SK05</accession>